<name>A0A7S3L8G9_9STRA</name>
<dbReference type="AlphaFoldDB" id="A0A7S3L8G9"/>
<dbReference type="EMBL" id="HBIM01012798">
    <property type="protein sequence ID" value="CAE0413194.1"/>
    <property type="molecule type" value="Transcribed_RNA"/>
</dbReference>
<feature type="signal peptide" evidence="2">
    <location>
        <begin position="1"/>
        <end position="23"/>
    </location>
</feature>
<feature type="region of interest" description="Disordered" evidence="1">
    <location>
        <begin position="248"/>
        <end position="273"/>
    </location>
</feature>
<protein>
    <submittedName>
        <fullName evidence="3">Uncharacterized protein</fullName>
    </submittedName>
</protein>
<sequence length="437" mass="49954">MRMMSMMRMFLSFSLVFSYGVSAFAPVMHHHSPLLRRGGFVRGSTRPTSSSARWYARGEEPAKGTWKVINDFPTFLNQVTLQSFLFVLGSLRDPHTVRWVDAFCQPVYPEIEHKSARLTGTTDATTTMMADNNNENSPITNPNGKASTRLLIYHGIGCMNTTAFPHWSSFFEQLLARPVESYIIQSHNGLTPDYDMEINPASLCTRIISVREQIAKELAHDLGIVARMGYHTMDTYWEYWDNHDISTTENRKDQDNEASAPPPPPGDRITMSSGADVKRRLPPHNLVFLDYSLAGSGDMAPSPLRKGNFDLVVLLATQESICRILNNQQLEELKRSEQHVYRQFLQKFYIERLESHFTGIQRYGRADDFLEELLFSVGTAVVDPVRLTEIILREREQVALEWQAMSQDVPNDHIVIKRLQLEKLMESYNTPKESEQS</sequence>
<proteinExistence type="predicted"/>
<evidence type="ECO:0000313" key="3">
    <source>
        <dbReference type="EMBL" id="CAE0413194.1"/>
    </source>
</evidence>
<reference evidence="3" key="1">
    <citation type="submission" date="2021-01" db="EMBL/GenBank/DDBJ databases">
        <authorList>
            <person name="Corre E."/>
            <person name="Pelletier E."/>
            <person name="Niang G."/>
            <person name="Scheremetjew M."/>
            <person name="Finn R."/>
            <person name="Kale V."/>
            <person name="Holt S."/>
            <person name="Cochrane G."/>
            <person name="Meng A."/>
            <person name="Brown T."/>
            <person name="Cohen L."/>
        </authorList>
    </citation>
    <scope>NUCLEOTIDE SEQUENCE</scope>
    <source>
        <strain evidence="3">CCMP127</strain>
    </source>
</reference>
<evidence type="ECO:0000256" key="2">
    <source>
        <dbReference type="SAM" id="SignalP"/>
    </source>
</evidence>
<organism evidence="3">
    <name type="scientific">Amphora coffeiformis</name>
    <dbReference type="NCBI Taxonomy" id="265554"/>
    <lineage>
        <taxon>Eukaryota</taxon>
        <taxon>Sar</taxon>
        <taxon>Stramenopiles</taxon>
        <taxon>Ochrophyta</taxon>
        <taxon>Bacillariophyta</taxon>
        <taxon>Bacillariophyceae</taxon>
        <taxon>Bacillariophycidae</taxon>
        <taxon>Thalassiophysales</taxon>
        <taxon>Catenulaceae</taxon>
        <taxon>Amphora</taxon>
    </lineage>
</organism>
<gene>
    <name evidence="3" type="ORF">ACOF00016_LOCUS10452</name>
</gene>
<evidence type="ECO:0000256" key="1">
    <source>
        <dbReference type="SAM" id="MobiDB-lite"/>
    </source>
</evidence>
<accession>A0A7S3L8G9</accession>
<feature type="chain" id="PRO_5031271450" evidence="2">
    <location>
        <begin position="24"/>
        <end position="437"/>
    </location>
</feature>
<keyword evidence="2" id="KW-0732">Signal</keyword>